<name>A0A139SP64_9GAMM</name>
<evidence type="ECO:0000256" key="10">
    <source>
        <dbReference type="ARBA" id="ARBA00023235"/>
    </source>
</evidence>
<keyword evidence="9" id="KW-0443">Lipid metabolism</keyword>
<dbReference type="PANTHER" id="PTHR43612:SF3">
    <property type="entry name" value="TRIFUNCTIONAL ENZYME SUBUNIT ALPHA, MITOCHONDRIAL"/>
    <property type="match status" value="1"/>
</dbReference>
<evidence type="ECO:0000256" key="4">
    <source>
        <dbReference type="ARBA" id="ARBA00012076"/>
    </source>
</evidence>
<dbReference type="InterPro" id="IPR018376">
    <property type="entry name" value="Enoyl-CoA_hyd/isom_CS"/>
</dbReference>
<keyword evidence="7" id="KW-0560">Oxidoreductase</keyword>
<dbReference type="UniPathway" id="UPA00659"/>
<dbReference type="OrthoDB" id="5389341at2"/>
<dbReference type="Proteomes" id="UP000072660">
    <property type="component" value="Unassembled WGS sequence"/>
</dbReference>
<dbReference type="InterPro" id="IPR036291">
    <property type="entry name" value="NAD(P)-bd_dom_sf"/>
</dbReference>
<dbReference type="CDD" id="cd06558">
    <property type="entry name" value="crotonase-like"/>
    <property type="match status" value="1"/>
</dbReference>
<evidence type="ECO:0000256" key="3">
    <source>
        <dbReference type="ARBA" id="ARBA00008750"/>
    </source>
</evidence>
<evidence type="ECO:0000256" key="8">
    <source>
        <dbReference type="ARBA" id="ARBA00023027"/>
    </source>
</evidence>
<evidence type="ECO:0000259" key="15">
    <source>
        <dbReference type="Pfam" id="PF00725"/>
    </source>
</evidence>
<dbReference type="Gene3D" id="3.40.50.720">
    <property type="entry name" value="NAD(P)-binding Rossmann-like Domain"/>
    <property type="match status" value="1"/>
</dbReference>
<dbReference type="InterPro" id="IPR006108">
    <property type="entry name" value="3HC_DH_C"/>
</dbReference>
<dbReference type="InterPro" id="IPR008927">
    <property type="entry name" value="6-PGluconate_DH-like_C_sf"/>
</dbReference>
<dbReference type="GO" id="GO:0006635">
    <property type="term" value="P:fatty acid beta-oxidation"/>
    <property type="evidence" value="ECO:0007669"/>
    <property type="project" value="UniProtKB-UniPathway"/>
</dbReference>
<reference evidence="17 18" key="1">
    <citation type="submission" date="2016-02" db="EMBL/GenBank/DDBJ databases">
        <authorList>
            <person name="Wen L."/>
            <person name="He K."/>
            <person name="Yang H."/>
        </authorList>
    </citation>
    <scope>NUCLEOTIDE SEQUENCE [LARGE SCALE GENOMIC DNA]</scope>
    <source>
        <strain evidence="17 18">CV58</strain>
    </source>
</reference>
<evidence type="ECO:0000313" key="18">
    <source>
        <dbReference type="Proteomes" id="UP000072660"/>
    </source>
</evidence>
<dbReference type="InterPro" id="IPR001753">
    <property type="entry name" value="Enoyl-CoA_hydra/iso"/>
</dbReference>
<keyword evidence="12" id="KW-0511">Multifunctional enzyme</keyword>
<keyword evidence="10" id="KW-0413">Isomerase</keyword>
<dbReference type="SUPFAM" id="SSF51735">
    <property type="entry name" value="NAD(P)-binding Rossmann-fold domains"/>
    <property type="match status" value="1"/>
</dbReference>
<evidence type="ECO:0000256" key="7">
    <source>
        <dbReference type="ARBA" id="ARBA00023002"/>
    </source>
</evidence>
<feature type="domain" description="3-hydroxyacyl-CoA dehydrogenase C-terminal" evidence="15">
    <location>
        <begin position="498"/>
        <end position="597"/>
    </location>
</feature>
<keyword evidence="18" id="KW-1185">Reference proteome</keyword>
<dbReference type="PANTHER" id="PTHR43612">
    <property type="entry name" value="TRIFUNCTIONAL ENZYME SUBUNIT ALPHA"/>
    <property type="match status" value="1"/>
</dbReference>
<dbReference type="Pfam" id="PF02737">
    <property type="entry name" value="3HCDH_N"/>
    <property type="match status" value="1"/>
</dbReference>
<dbReference type="RefSeq" id="WP_068391713.1">
    <property type="nucleotide sequence ID" value="NZ_LSZO01000183.1"/>
</dbReference>
<comment type="similarity">
    <text evidence="2">In the central section; belongs to the 3-hydroxyacyl-CoA dehydrogenase family.</text>
</comment>
<dbReference type="InterPro" id="IPR029045">
    <property type="entry name" value="ClpP/crotonase-like_dom_sf"/>
</dbReference>
<dbReference type="InterPro" id="IPR050136">
    <property type="entry name" value="FA_oxidation_alpha_subunit"/>
</dbReference>
<comment type="catalytic activity">
    <reaction evidence="13">
        <text>a (3S)-3-hydroxyacyl-CoA + NAD(+) = a 3-oxoacyl-CoA + NADH + H(+)</text>
        <dbReference type="Rhea" id="RHEA:22432"/>
        <dbReference type="ChEBI" id="CHEBI:15378"/>
        <dbReference type="ChEBI" id="CHEBI:57318"/>
        <dbReference type="ChEBI" id="CHEBI:57540"/>
        <dbReference type="ChEBI" id="CHEBI:57945"/>
        <dbReference type="ChEBI" id="CHEBI:90726"/>
        <dbReference type="EC" id="1.1.1.35"/>
    </reaction>
</comment>
<dbReference type="SUPFAM" id="SSF52096">
    <property type="entry name" value="ClpP/crotonase"/>
    <property type="match status" value="1"/>
</dbReference>
<dbReference type="EMBL" id="LSZO01000183">
    <property type="protein sequence ID" value="KXU36395.1"/>
    <property type="molecule type" value="Genomic_DNA"/>
</dbReference>
<feature type="domain" description="3-hydroxyacyl-CoA dehydrogenase C-terminal" evidence="15">
    <location>
        <begin position="632"/>
        <end position="716"/>
    </location>
</feature>
<evidence type="ECO:0000256" key="9">
    <source>
        <dbReference type="ARBA" id="ARBA00023098"/>
    </source>
</evidence>
<dbReference type="Pfam" id="PF00725">
    <property type="entry name" value="3HCDH"/>
    <property type="match status" value="2"/>
</dbReference>
<organism evidence="17 18">
    <name type="scientific">Ventosimonas gracilis</name>
    <dbReference type="NCBI Taxonomy" id="1680762"/>
    <lineage>
        <taxon>Bacteria</taxon>
        <taxon>Pseudomonadati</taxon>
        <taxon>Pseudomonadota</taxon>
        <taxon>Gammaproteobacteria</taxon>
        <taxon>Pseudomonadales</taxon>
        <taxon>Ventosimonadaceae</taxon>
        <taxon>Ventosimonas</taxon>
    </lineage>
</organism>
<dbReference type="Gene3D" id="3.90.226.10">
    <property type="entry name" value="2-enoyl-CoA Hydratase, Chain A, domain 1"/>
    <property type="match status" value="1"/>
</dbReference>
<keyword evidence="6" id="KW-0442">Lipid degradation</keyword>
<evidence type="ECO:0000256" key="12">
    <source>
        <dbReference type="ARBA" id="ARBA00023268"/>
    </source>
</evidence>
<dbReference type="GO" id="GO:0004300">
    <property type="term" value="F:enoyl-CoA hydratase activity"/>
    <property type="evidence" value="ECO:0007669"/>
    <property type="project" value="UniProtKB-EC"/>
</dbReference>
<dbReference type="Gene3D" id="1.10.1040.50">
    <property type="match status" value="1"/>
</dbReference>
<keyword evidence="8" id="KW-0520">NAD</keyword>
<dbReference type="Pfam" id="PF00378">
    <property type="entry name" value="ECH_1"/>
    <property type="match status" value="1"/>
</dbReference>
<dbReference type="InterPro" id="IPR012799">
    <property type="entry name" value="FadB"/>
</dbReference>
<evidence type="ECO:0000256" key="5">
    <source>
        <dbReference type="ARBA" id="ARBA00022832"/>
    </source>
</evidence>
<comment type="caution">
    <text evidence="17">The sequence shown here is derived from an EMBL/GenBank/DDBJ whole genome shotgun (WGS) entry which is preliminary data.</text>
</comment>
<comment type="pathway">
    <text evidence="1">Lipid metabolism; fatty acid beta-oxidation.</text>
</comment>
<evidence type="ECO:0000256" key="2">
    <source>
        <dbReference type="ARBA" id="ARBA00007005"/>
    </source>
</evidence>
<dbReference type="NCBIfam" id="TIGR02437">
    <property type="entry name" value="FadB"/>
    <property type="match status" value="1"/>
</dbReference>
<dbReference type="GO" id="GO:0008692">
    <property type="term" value="F:3-hydroxybutyryl-CoA epimerase activity"/>
    <property type="evidence" value="ECO:0007669"/>
    <property type="project" value="InterPro"/>
</dbReference>
<comment type="similarity">
    <text evidence="3">In the N-terminal section; belongs to the enoyl-CoA hydratase/isomerase family.</text>
</comment>
<dbReference type="InterPro" id="IPR006176">
    <property type="entry name" value="3-OHacyl-CoA_DH_NAD-bd"/>
</dbReference>
<evidence type="ECO:0000256" key="6">
    <source>
        <dbReference type="ARBA" id="ARBA00022963"/>
    </source>
</evidence>
<dbReference type="NCBIfam" id="NF008727">
    <property type="entry name" value="PRK11730.1"/>
    <property type="match status" value="1"/>
</dbReference>
<sequence length="721" mass="78682">MIFQGKGITVKELSAGIVEMNFDLQGESVNKFDEVTLREFRQVVDILKADKNLRGVLVTSGKEAFIVGADIDGFNALFNFPEQQLAAMVREINRIFSDFEDLPVPTVAAINGLALGGGFEMCLACDYRIAAESARMGLPEIMLGIQPGFGGTVRLSRVAGVDNAAEWIAAGGMNHKPAAALKNGCIDAVAKDDKLRDAALTLLQRAVDGELDWRAKRQPKLEKLKLNPMEQLMAFESIKGFIIQKAGNHYPAPLEAMNSIRKGAEQGREKALDIEAASFAKLAKTSVAKALVGLYHNDQVLKKKAKELAPLAREVKVAGVIGAGIMGGGIAFQSAKSGVPIVMKDIGEAGIKAGLDEATKLLLAGVEKGKVTSEKLAKCLTSIRPTLSYGDFAYTDLVVEAVVENPKVKSAVLAEVEGIMDEGAVLCSNTSTISISKLAEGLKRPENFIGMHFFNPVHKMPLVEIIRGKKTSDKAVATVLNYAKKLGKTPVVVHDCPGFWINRVLFPYMAGFGLLLALGEDFVRIDKLAEKFGWPMGPAYLSDMVGIDTGHHASKVLEEGYPERVGQARKKFGKNAMDVLFEAGRFGQKNGKGFYAYELDKRGKPKKIHDPEIYSLLQPIVRRKVEFSDEDIMNMMMIPLCLEAARCLEEGIVESAAEADISLIYGIGFPPFLGGAFRYMDSIGLNEFIALAERYAEYAEPLYQPTEWLRERAKNGQRFFA</sequence>
<dbReference type="GO" id="GO:0016509">
    <property type="term" value="F:long-chain (3S)-3-hydroxyacyl-CoA dehydrogenase (NAD+) activity"/>
    <property type="evidence" value="ECO:0007669"/>
    <property type="project" value="TreeGrafter"/>
</dbReference>
<keyword evidence="5" id="KW-0276">Fatty acid metabolism</keyword>
<feature type="domain" description="3-hydroxyacyl-CoA dehydrogenase NAD binding" evidence="16">
    <location>
        <begin position="318"/>
        <end position="496"/>
    </location>
</feature>
<gene>
    <name evidence="17" type="primary">fadB</name>
    <name evidence="17" type="ORF">AXE65_05060</name>
</gene>
<dbReference type="SUPFAM" id="SSF48179">
    <property type="entry name" value="6-phosphogluconate dehydrogenase C-terminal domain-like"/>
    <property type="match status" value="2"/>
</dbReference>
<comment type="similarity">
    <text evidence="14">Belongs to the enoyl-CoA hydratase/isomerase family.</text>
</comment>
<evidence type="ECO:0000256" key="13">
    <source>
        <dbReference type="ARBA" id="ARBA00049556"/>
    </source>
</evidence>
<proteinExistence type="inferred from homology"/>
<dbReference type="FunFam" id="3.40.50.720:FF:000009">
    <property type="entry name" value="Fatty oxidation complex, alpha subunit"/>
    <property type="match status" value="1"/>
</dbReference>
<keyword evidence="11" id="KW-0456">Lyase</keyword>
<evidence type="ECO:0000256" key="1">
    <source>
        <dbReference type="ARBA" id="ARBA00005005"/>
    </source>
</evidence>
<dbReference type="AlphaFoldDB" id="A0A139SP64"/>
<protein>
    <recommendedName>
        <fullName evidence="4">enoyl-CoA hydratase</fullName>
        <ecNumber evidence="4">4.2.1.17</ecNumber>
    </recommendedName>
</protein>
<evidence type="ECO:0000313" key="17">
    <source>
        <dbReference type="EMBL" id="KXU36395.1"/>
    </source>
</evidence>
<dbReference type="GO" id="GO:0036125">
    <property type="term" value="C:fatty acid beta-oxidation multienzyme complex"/>
    <property type="evidence" value="ECO:0007669"/>
    <property type="project" value="InterPro"/>
</dbReference>
<accession>A0A139SP64</accession>
<dbReference type="GO" id="GO:0070403">
    <property type="term" value="F:NAD+ binding"/>
    <property type="evidence" value="ECO:0007669"/>
    <property type="project" value="InterPro"/>
</dbReference>
<dbReference type="GO" id="GO:0004165">
    <property type="term" value="F:delta(3)-delta(2)-enoyl-CoA isomerase activity"/>
    <property type="evidence" value="ECO:0007669"/>
    <property type="project" value="InterPro"/>
</dbReference>
<dbReference type="EC" id="4.2.1.17" evidence="4"/>
<evidence type="ECO:0000256" key="11">
    <source>
        <dbReference type="ARBA" id="ARBA00023239"/>
    </source>
</evidence>
<evidence type="ECO:0000259" key="16">
    <source>
        <dbReference type="Pfam" id="PF02737"/>
    </source>
</evidence>
<dbReference type="PROSITE" id="PS00166">
    <property type="entry name" value="ENOYL_COA_HYDRATASE"/>
    <property type="match status" value="1"/>
</dbReference>
<evidence type="ECO:0000256" key="14">
    <source>
        <dbReference type="RuleBase" id="RU003707"/>
    </source>
</evidence>